<evidence type="ECO:0000256" key="1">
    <source>
        <dbReference type="ARBA" id="ARBA00004232"/>
    </source>
</evidence>
<keyword evidence="9" id="KW-1071">Ligand-gated ion channel</keyword>
<dbReference type="PANTHER" id="PTHR45651:SF16">
    <property type="entry name" value="PROTEIN CNGC15A"/>
    <property type="match status" value="1"/>
</dbReference>
<organism evidence="15 16">
    <name type="scientific">Senna tora</name>
    <dbReference type="NCBI Taxonomy" id="362788"/>
    <lineage>
        <taxon>Eukaryota</taxon>
        <taxon>Viridiplantae</taxon>
        <taxon>Streptophyta</taxon>
        <taxon>Embryophyta</taxon>
        <taxon>Tracheophyta</taxon>
        <taxon>Spermatophyta</taxon>
        <taxon>Magnoliopsida</taxon>
        <taxon>eudicotyledons</taxon>
        <taxon>Gunneridae</taxon>
        <taxon>Pentapetalae</taxon>
        <taxon>rosids</taxon>
        <taxon>fabids</taxon>
        <taxon>Fabales</taxon>
        <taxon>Fabaceae</taxon>
        <taxon>Caesalpinioideae</taxon>
        <taxon>Cassia clade</taxon>
        <taxon>Senna</taxon>
    </lineage>
</organism>
<comment type="similarity">
    <text evidence="2">Belongs to the cyclic nucleotide-gated cation channel (TC 1.A.1.5) family.</text>
</comment>
<keyword evidence="3" id="KW-0813">Transport</keyword>
<keyword evidence="4 13" id="KW-0812">Transmembrane</keyword>
<dbReference type="Proteomes" id="UP000634136">
    <property type="component" value="Unassembled WGS sequence"/>
</dbReference>
<dbReference type="InterPro" id="IPR000595">
    <property type="entry name" value="cNMP-bd_dom"/>
</dbReference>
<evidence type="ECO:0000313" key="16">
    <source>
        <dbReference type="Proteomes" id="UP000634136"/>
    </source>
</evidence>
<evidence type="ECO:0000256" key="3">
    <source>
        <dbReference type="ARBA" id="ARBA00022448"/>
    </source>
</evidence>
<evidence type="ECO:0000256" key="2">
    <source>
        <dbReference type="ARBA" id="ARBA00010486"/>
    </source>
</evidence>
<dbReference type="SMART" id="SM00100">
    <property type="entry name" value="cNMP"/>
    <property type="match status" value="1"/>
</dbReference>
<keyword evidence="10" id="KW-0407">Ion channel</keyword>
<dbReference type="PANTHER" id="PTHR45651">
    <property type="entry name" value="CYCLIC NUCLEOTIDE-GATED ION CHANNEL 15-RELATED-RELATED"/>
    <property type="match status" value="1"/>
</dbReference>
<dbReference type="OrthoDB" id="421226at2759"/>
<dbReference type="InterPro" id="IPR005821">
    <property type="entry name" value="Ion_trans_dom"/>
</dbReference>
<dbReference type="PRINTS" id="PR01463">
    <property type="entry name" value="EAGCHANLFMLY"/>
</dbReference>
<evidence type="ECO:0000256" key="9">
    <source>
        <dbReference type="ARBA" id="ARBA00023286"/>
    </source>
</evidence>
<dbReference type="CDD" id="cd00038">
    <property type="entry name" value="CAP_ED"/>
    <property type="match status" value="1"/>
</dbReference>
<dbReference type="GO" id="GO:0044325">
    <property type="term" value="F:transmembrane transporter binding"/>
    <property type="evidence" value="ECO:0007669"/>
    <property type="project" value="UniProtKB-ARBA"/>
</dbReference>
<evidence type="ECO:0000256" key="7">
    <source>
        <dbReference type="ARBA" id="ARBA00023136"/>
    </source>
</evidence>
<comment type="function">
    <text evidence="11">Cyclic nucleotide-gated channel involved in the establishment of both rhizobial and mycorrhizal associations. Required for full activation of nuclear-localized Ca(2+) oscillations by Nod and Myc factors. Simultaneous activation of the K(+)-permeable channel DMI1 and the Ca(2+) channel CNGC15 can give rise to sustained Ca(2+) oscillations. May function during fertilization in both female and male gametophytic Ca(2+) signaling.</text>
</comment>
<feature type="transmembrane region" description="Helical" evidence="13">
    <location>
        <begin position="452"/>
        <end position="473"/>
    </location>
</feature>
<evidence type="ECO:0000256" key="13">
    <source>
        <dbReference type="SAM" id="Phobius"/>
    </source>
</evidence>
<evidence type="ECO:0000256" key="10">
    <source>
        <dbReference type="ARBA" id="ARBA00023303"/>
    </source>
</evidence>
<dbReference type="AlphaFoldDB" id="A0A834TJG4"/>
<dbReference type="PROSITE" id="PS50042">
    <property type="entry name" value="CNMP_BINDING_3"/>
    <property type="match status" value="1"/>
</dbReference>
<keyword evidence="8" id="KW-0539">Nucleus</keyword>
<dbReference type="SUPFAM" id="SSF81324">
    <property type="entry name" value="Voltage-gated potassium channels"/>
    <property type="match status" value="1"/>
</dbReference>
<dbReference type="GO" id="GO:0031965">
    <property type="term" value="C:nuclear membrane"/>
    <property type="evidence" value="ECO:0007669"/>
    <property type="project" value="UniProtKB-SubCell"/>
</dbReference>
<evidence type="ECO:0000313" key="15">
    <source>
        <dbReference type="EMBL" id="KAF7818624.1"/>
    </source>
</evidence>
<dbReference type="SUPFAM" id="SSF51206">
    <property type="entry name" value="cAMP-binding domain-like"/>
    <property type="match status" value="1"/>
</dbReference>
<dbReference type="InterPro" id="IPR003938">
    <property type="entry name" value="K_chnl_volt-dep_EAG/ELK/ERG"/>
</dbReference>
<accession>A0A834TJG4</accession>
<keyword evidence="5 13" id="KW-1133">Transmembrane helix</keyword>
<dbReference type="Gene3D" id="2.60.120.10">
    <property type="entry name" value="Jelly Rolls"/>
    <property type="match status" value="1"/>
</dbReference>
<comment type="subunit">
    <text evidence="12">Interacts (via N-terminus) with DMI1 (via c-terminus). The Nod factor has no effect on this interaction, implying that the complex is maintained after activation.</text>
</comment>
<dbReference type="Gene3D" id="1.10.287.70">
    <property type="match status" value="1"/>
</dbReference>
<comment type="subcellular location">
    <subcellularLocation>
        <location evidence="1">Nucleus membrane</location>
        <topology evidence="1">Multi-pass membrane protein</topology>
    </subcellularLocation>
</comment>
<protein>
    <submittedName>
        <fullName evidence="15">Protein CNGC15a-like isoform X2</fullName>
    </submittedName>
</protein>
<dbReference type="InterPro" id="IPR018490">
    <property type="entry name" value="cNMP-bd_dom_sf"/>
</dbReference>
<dbReference type="Gene3D" id="1.10.287.630">
    <property type="entry name" value="Helix hairpin bin"/>
    <property type="match status" value="1"/>
</dbReference>
<feature type="transmembrane region" description="Helical" evidence="13">
    <location>
        <begin position="327"/>
        <end position="348"/>
    </location>
</feature>
<dbReference type="InterPro" id="IPR014710">
    <property type="entry name" value="RmlC-like_jellyroll"/>
</dbReference>
<evidence type="ECO:0000256" key="5">
    <source>
        <dbReference type="ARBA" id="ARBA00022989"/>
    </source>
</evidence>
<evidence type="ECO:0000256" key="12">
    <source>
        <dbReference type="ARBA" id="ARBA00064416"/>
    </source>
</evidence>
<evidence type="ECO:0000259" key="14">
    <source>
        <dbReference type="PROSITE" id="PS50042"/>
    </source>
</evidence>
<keyword evidence="16" id="KW-1185">Reference proteome</keyword>
<feature type="transmembrane region" description="Helical" evidence="13">
    <location>
        <begin position="256"/>
        <end position="276"/>
    </location>
</feature>
<dbReference type="GO" id="GO:0005249">
    <property type="term" value="F:voltage-gated potassium channel activity"/>
    <property type="evidence" value="ECO:0007669"/>
    <property type="project" value="InterPro"/>
</dbReference>
<sequence length="791" mass="91378">MLHSALRLRPLTLSHFSCYTCLFRLLRRFHDNYLTTNSMAKCSLVISQRHKQSSDGEERHRLPYQIRNMIQRNCFVKFTGSSRALWLLADQDLFQDDLEMDISTASVESPMSIGSYKTNSKDTFEKDAKGMFLQRKELSRVFSEDYDASKKMIFDPRGPRVNRWNKMFLVACLISLFVDPLFFYLPEAKKHKCIAISATLEVSLTTIRSMVDAFYIIQIFVRFQTAYVAPSSRVFGRGELVIDPSKIASRYLQKHFWLDIVAALPLPQVLILAVIPNLRGSEMIASRQILSLVIIFQDLLRLYLIFPLSSEIVKANGVMMEKAWAGAAYNLMLYMLASHVLGSSWYLLGIERQDECWKKACSLEFPNCRYHYLDCQSISNPARVAWFRSTNLSDLCDNNSDFFQFGIFADALTLETTESKFLGRYYYCLWWGLRNLSSLGQNLLTSTHVTEINFAVIIAILGLVLFALLIGNMQTYLQSTTMRLEEWRIRRTDTERWMHHRQLPGYLKQNVRRYEQFRWVATRGVDEETILRDLPVDIRRDIKRHLCLNLVRQVALFDQMDERMLDAICERLKPSLCTGGTRVVREGDPVNEMLFIVRGRLDSCTTNGGRTGFFNCCRIGAGDFCGEELLPWALDPRPSVALPSSTRTVKAVGEVEAFALIAEDLKFVAAQFRRLHSKQLRHTFRFHSHQWRTWGACFIQAAWFRYKRRKESVKKKKKPKELICTDWEVESNAAEHFSAPLQAENVWSLSMYDAAKLVGSPRRGGSLRYASECHILGSLRKPLEPDFTLHS</sequence>
<dbReference type="Pfam" id="PF00520">
    <property type="entry name" value="Ion_trans"/>
    <property type="match status" value="1"/>
</dbReference>
<evidence type="ECO:0000256" key="8">
    <source>
        <dbReference type="ARBA" id="ARBA00023242"/>
    </source>
</evidence>
<keyword evidence="6" id="KW-0406">Ion transport</keyword>
<name>A0A834TJG4_9FABA</name>
<dbReference type="FunFam" id="2.60.120.10:FF:000024">
    <property type="entry name" value="Cyclic nucleotide-gated ion channel 1"/>
    <property type="match status" value="1"/>
</dbReference>
<evidence type="ECO:0000256" key="6">
    <source>
        <dbReference type="ARBA" id="ARBA00023065"/>
    </source>
</evidence>
<feature type="domain" description="Cyclic nucleotide-binding" evidence="14">
    <location>
        <begin position="556"/>
        <end position="639"/>
    </location>
</feature>
<gene>
    <name evidence="15" type="ORF">G2W53_024079</name>
</gene>
<dbReference type="EMBL" id="JAAIUW010000008">
    <property type="protein sequence ID" value="KAF7818624.1"/>
    <property type="molecule type" value="Genomic_DNA"/>
</dbReference>
<comment type="caution">
    <text evidence="15">The sequence shown here is derived from an EMBL/GenBank/DDBJ whole genome shotgun (WGS) entry which is preliminary data.</text>
</comment>
<reference evidence="15" key="1">
    <citation type="submission" date="2020-09" db="EMBL/GenBank/DDBJ databases">
        <title>Genome-Enabled Discovery of Anthraquinone Biosynthesis in Senna tora.</title>
        <authorList>
            <person name="Kang S.-H."/>
            <person name="Pandey R.P."/>
            <person name="Lee C.-M."/>
            <person name="Sim J.-S."/>
            <person name="Jeong J.-T."/>
            <person name="Choi B.-S."/>
            <person name="Jung M."/>
            <person name="Ginzburg D."/>
            <person name="Zhao K."/>
            <person name="Won S.Y."/>
            <person name="Oh T.-J."/>
            <person name="Yu Y."/>
            <person name="Kim N.-H."/>
            <person name="Lee O.R."/>
            <person name="Lee T.-H."/>
            <person name="Bashyal P."/>
            <person name="Kim T.-S."/>
            <person name="Lee W.-H."/>
            <person name="Kawkins C."/>
            <person name="Kim C.-K."/>
            <person name="Kim J.S."/>
            <person name="Ahn B.O."/>
            <person name="Rhee S.Y."/>
            <person name="Sohng J.K."/>
        </authorList>
    </citation>
    <scope>NUCLEOTIDE SEQUENCE</scope>
    <source>
        <tissue evidence="15">Leaf</tissue>
    </source>
</reference>
<proteinExistence type="inferred from homology"/>
<feature type="transmembrane region" description="Helical" evidence="13">
    <location>
        <begin position="288"/>
        <end position="306"/>
    </location>
</feature>
<evidence type="ECO:0000256" key="11">
    <source>
        <dbReference type="ARBA" id="ARBA00056117"/>
    </source>
</evidence>
<keyword evidence="7 13" id="KW-0472">Membrane</keyword>
<evidence type="ECO:0000256" key="4">
    <source>
        <dbReference type="ARBA" id="ARBA00022692"/>
    </source>
</evidence>